<accession>A0A3B1K1F4</accession>
<dbReference type="Bgee" id="ENSAMXG00000033920">
    <property type="expression patterns" value="Expressed in zone of skin and 14 other cell types or tissues"/>
</dbReference>
<dbReference type="GO" id="GO:0031267">
    <property type="term" value="F:small GTPase binding"/>
    <property type="evidence" value="ECO:0007669"/>
    <property type="project" value="InterPro"/>
</dbReference>
<feature type="compositionally biased region" description="Basic and acidic residues" evidence="6">
    <location>
        <begin position="437"/>
        <end position="446"/>
    </location>
</feature>
<evidence type="ECO:0000259" key="8">
    <source>
        <dbReference type="PROSITE" id="PS51511"/>
    </source>
</evidence>
<dbReference type="InterPro" id="IPR035892">
    <property type="entry name" value="C2_domain_sf"/>
</dbReference>
<evidence type="ECO:0000256" key="5">
    <source>
        <dbReference type="ARBA" id="ARBA00022927"/>
    </source>
</evidence>
<feature type="region of interest" description="Disordered" evidence="6">
    <location>
        <begin position="147"/>
        <end position="486"/>
    </location>
</feature>
<dbReference type="Proteomes" id="UP000018467">
    <property type="component" value="Unassembled WGS sequence"/>
</dbReference>
<feature type="compositionally biased region" description="Polar residues" evidence="6">
    <location>
        <begin position="338"/>
        <end position="358"/>
    </location>
</feature>
<dbReference type="SUPFAM" id="SSF144270">
    <property type="entry name" value="Eferin C-derminal domain-like"/>
    <property type="match status" value="1"/>
</dbReference>
<dbReference type="GO" id="GO:0055037">
    <property type="term" value="C:recycling endosome"/>
    <property type="evidence" value="ECO:0007669"/>
    <property type="project" value="UniProtKB-SubCell"/>
</dbReference>
<evidence type="ECO:0000256" key="4">
    <source>
        <dbReference type="ARBA" id="ARBA00022753"/>
    </source>
</evidence>
<dbReference type="PROSITE" id="PS51511">
    <property type="entry name" value="FIP_RBD"/>
    <property type="match status" value="1"/>
</dbReference>
<dbReference type="Ensembl" id="ENSAMXT00000034800.1">
    <property type="protein sequence ID" value="ENSAMXP00000047915.1"/>
    <property type="gene ID" value="ENSAMXG00000033920.1"/>
</dbReference>
<comment type="subcellular location">
    <subcellularLocation>
        <location evidence="1">Recycling endosome</location>
    </subcellularLocation>
</comment>
<dbReference type="Pfam" id="PF00168">
    <property type="entry name" value="C2"/>
    <property type="match status" value="1"/>
</dbReference>
<feature type="compositionally biased region" description="Polar residues" evidence="6">
    <location>
        <begin position="272"/>
        <end position="281"/>
    </location>
</feature>
<evidence type="ECO:0000256" key="3">
    <source>
        <dbReference type="ARBA" id="ARBA00022553"/>
    </source>
</evidence>
<dbReference type="GeneTree" id="ENSGT00940000165511"/>
<feature type="compositionally biased region" description="Basic and acidic residues" evidence="6">
    <location>
        <begin position="628"/>
        <end position="637"/>
    </location>
</feature>
<feature type="compositionally biased region" description="Low complexity" evidence="6">
    <location>
        <begin position="584"/>
        <end position="594"/>
    </location>
</feature>
<keyword evidence="4" id="KW-0967">Endosome</keyword>
<organism evidence="9 10">
    <name type="scientific">Astyanax mexicanus</name>
    <name type="common">Blind cave fish</name>
    <name type="synonym">Astyanax fasciatus mexicanus</name>
    <dbReference type="NCBI Taxonomy" id="7994"/>
    <lineage>
        <taxon>Eukaryota</taxon>
        <taxon>Metazoa</taxon>
        <taxon>Chordata</taxon>
        <taxon>Craniata</taxon>
        <taxon>Vertebrata</taxon>
        <taxon>Euteleostomi</taxon>
        <taxon>Actinopterygii</taxon>
        <taxon>Neopterygii</taxon>
        <taxon>Teleostei</taxon>
        <taxon>Ostariophysi</taxon>
        <taxon>Characiformes</taxon>
        <taxon>Characoidei</taxon>
        <taxon>Acestrorhamphidae</taxon>
        <taxon>Acestrorhamphinae</taxon>
        <taxon>Astyanax</taxon>
    </lineage>
</organism>
<proteinExistence type="predicted"/>
<dbReference type="SUPFAM" id="SSF49562">
    <property type="entry name" value="C2 domain (Calcium/lipid-binding domain, CaLB)"/>
    <property type="match status" value="1"/>
</dbReference>
<evidence type="ECO:0000256" key="6">
    <source>
        <dbReference type="SAM" id="MobiDB-lite"/>
    </source>
</evidence>
<feature type="compositionally biased region" description="Basic and acidic residues" evidence="6">
    <location>
        <begin position="375"/>
        <end position="384"/>
    </location>
</feature>
<dbReference type="InterPro" id="IPR000008">
    <property type="entry name" value="C2_dom"/>
</dbReference>
<feature type="compositionally biased region" description="Basic and acidic residues" evidence="6">
    <location>
        <begin position="152"/>
        <end position="166"/>
    </location>
</feature>
<evidence type="ECO:0000313" key="9">
    <source>
        <dbReference type="Ensembl" id="ENSAMXP00000047915.1"/>
    </source>
</evidence>
<evidence type="ECO:0000256" key="2">
    <source>
        <dbReference type="ARBA" id="ARBA00022448"/>
    </source>
</evidence>
<dbReference type="Gene3D" id="1.20.5.2440">
    <property type="match status" value="1"/>
</dbReference>
<feature type="compositionally biased region" description="Polar residues" evidence="6">
    <location>
        <begin position="243"/>
        <end position="252"/>
    </location>
</feature>
<feature type="region of interest" description="Disordered" evidence="6">
    <location>
        <begin position="680"/>
        <end position="850"/>
    </location>
</feature>
<feature type="compositionally biased region" description="Acidic residues" evidence="6">
    <location>
        <begin position="193"/>
        <end position="202"/>
    </location>
</feature>
<feature type="compositionally biased region" description="Low complexity" evidence="6">
    <location>
        <begin position="737"/>
        <end position="747"/>
    </location>
</feature>
<dbReference type="PANTHER" id="PTHR15746:SF22">
    <property type="entry name" value="RAB11 FAMILY-INTERACTING PROTEIN 1"/>
    <property type="match status" value="1"/>
</dbReference>
<dbReference type="GO" id="GO:0015031">
    <property type="term" value="P:protein transport"/>
    <property type="evidence" value="ECO:0007669"/>
    <property type="project" value="UniProtKB-KW"/>
</dbReference>
<dbReference type="InterPro" id="IPR019018">
    <property type="entry name" value="Rab-bd_FIP-RBD"/>
</dbReference>
<dbReference type="GO" id="GO:0045055">
    <property type="term" value="P:regulated exocytosis"/>
    <property type="evidence" value="ECO:0007669"/>
    <property type="project" value="TreeGrafter"/>
</dbReference>
<feature type="compositionally biased region" description="Basic residues" evidence="6">
    <location>
        <begin position="260"/>
        <end position="270"/>
    </location>
</feature>
<evidence type="ECO:0000259" key="7">
    <source>
        <dbReference type="PROSITE" id="PS50004"/>
    </source>
</evidence>
<keyword evidence="2" id="KW-0813">Transport</keyword>
<dbReference type="Gene3D" id="2.60.40.150">
    <property type="entry name" value="C2 domain"/>
    <property type="match status" value="1"/>
</dbReference>
<dbReference type="InterPro" id="IPR037789">
    <property type="entry name" value="FIP_classI"/>
</dbReference>
<keyword evidence="10" id="KW-1185">Reference proteome</keyword>
<reference evidence="10" key="2">
    <citation type="journal article" date="2014" name="Nat. Commun.">
        <title>The cavefish genome reveals candidate genes for eye loss.</title>
        <authorList>
            <person name="McGaugh S.E."/>
            <person name="Gross J.B."/>
            <person name="Aken B."/>
            <person name="Blin M."/>
            <person name="Borowsky R."/>
            <person name="Chalopin D."/>
            <person name="Hinaux H."/>
            <person name="Jeffery W.R."/>
            <person name="Keene A."/>
            <person name="Ma L."/>
            <person name="Minx P."/>
            <person name="Murphy D."/>
            <person name="O'Quin K.E."/>
            <person name="Retaux S."/>
            <person name="Rohner N."/>
            <person name="Searle S.M."/>
            <person name="Stahl B.A."/>
            <person name="Tabin C."/>
            <person name="Volff J.N."/>
            <person name="Yoshizawa M."/>
            <person name="Warren W.C."/>
        </authorList>
    </citation>
    <scope>NUCLEOTIDE SEQUENCE [LARGE SCALE GENOMIC DNA]</scope>
    <source>
        <strain evidence="10">female</strain>
    </source>
</reference>
<feature type="domain" description="FIP-RBD" evidence="8">
    <location>
        <begin position="839"/>
        <end position="901"/>
    </location>
</feature>
<dbReference type="PROSITE" id="PS50004">
    <property type="entry name" value="C2"/>
    <property type="match status" value="1"/>
</dbReference>
<dbReference type="AlphaFoldDB" id="A0A3B1K1F4"/>
<feature type="domain" description="C2" evidence="7">
    <location>
        <begin position="1"/>
        <end position="113"/>
    </location>
</feature>
<name>A0A3B1K1F4_ASTMX</name>
<feature type="region of interest" description="Disordered" evidence="6">
    <location>
        <begin position="503"/>
        <end position="616"/>
    </location>
</feature>
<dbReference type="InterPro" id="IPR037245">
    <property type="entry name" value="FIP-RBD_C_sf"/>
</dbReference>
<evidence type="ECO:0000313" key="10">
    <source>
        <dbReference type="Proteomes" id="UP000018467"/>
    </source>
</evidence>
<protein>
    <submittedName>
        <fullName evidence="9">Rab11 family-interacting protein 1</fullName>
    </submittedName>
</protein>
<dbReference type="PANTHER" id="PTHR15746">
    <property type="entry name" value="RAB11-RELATED"/>
    <property type="match status" value="1"/>
</dbReference>
<keyword evidence="5" id="KW-0653">Protein transport</keyword>
<reference evidence="9" key="4">
    <citation type="submission" date="2025-09" db="UniProtKB">
        <authorList>
            <consortium name="Ensembl"/>
        </authorList>
    </citation>
    <scope>IDENTIFICATION</scope>
</reference>
<feature type="compositionally biased region" description="Basic and acidic residues" evidence="6">
    <location>
        <begin position="461"/>
        <end position="474"/>
    </location>
</feature>
<keyword evidence="3" id="KW-0597">Phosphoprotein</keyword>
<feature type="compositionally biased region" description="Polar residues" evidence="6">
    <location>
        <begin position="825"/>
        <end position="837"/>
    </location>
</feature>
<reference evidence="10" key="1">
    <citation type="submission" date="2013-03" db="EMBL/GenBank/DDBJ databases">
        <authorList>
            <person name="Jeffery W."/>
            <person name="Warren W."/>
            <person name="Wilson R.K."/>
        </authorList>
    </citation>
    <scope>NUCLEOTIDE SEQUENCE</scope>
    <source>
        <strain evidence="10">female</strain>
    </source>
</reference>
<feature type="region of interest" description="Disordered" evidence="6">
    <location>
        <begin position="628"/>
        <end position="647"/>
    </location>
</feature>
<reference evidence="9" key="3">
    <citation type="submission" date="2025-08" db="UniProtKB">
        <authorList>
            <consortium name="Ensembl"/>
        </authorList>
    </citation>
    <scope>IDENTIFICATION</scope>
</reference>
<sequence>MSLADQQWLTARAKVSVLQARGLRIKGKEGAHALLQVGAQRFSTVKAQQQRADPVWDGQEAAFELTGFPENSADLRVQVLQRALVGPDKVLGHVDIDLGELYSDKTRDKIQWFKLLGKPGKPGKPEKERGEIQLEIQFLKGSMSASMFDLSGPDKSRSKMGKLKDKLRGKKKEGLSDSASAIVPSVTQILTDSEGEEGEELASPEKKKKNKLKSLFAPKSGLRRDSSQSMSTLSSFPERDSAIASSTSSGLNAESPEGKKKFKFLTHRRTGSSDSKNSQSAFKHEAPPQEETLSEAESSNNPFEISEPEEPPSSNPFEEPNSPQPPASVRSARVSAVKPSTSLSRTISQPPVVNTNPFFDNCDDSFDGSLENFDSIERSTERSGKKGCAPLPPQNKLEMPKSIANSGDILLEETKPCSPLKEVSRRPAPQPPGGLKKTTEDPDRHHQCPTTLGQEWDPLEGTERHQSHGQERKPLVGPENPQLSKVISKDELKAWCIQSMKLGKGQNSSPQKADPIHNQAPTHQLATYSGHRDISTSQNQSSKKPADANPFTGDGPVPVPARHNKGPAPAKPSSQKTLSEDESSNICSSPKSPSVELAPLENELSSKDTTAEPLKTINLDNLPRQEKVEEHLNKIDEPECLQWSSPSSVSQDVLSQEFFVSKSDGLPNLDSLSREALARTEVAKKKSQAPLPPAKPKRIGDPGNQLPSFSASKSKVDLEFLPQSQRHKNFQDQPKDTTPTTTSSSTPLAAKSEMKKVGVSMPADSGPGSGSKSLPLARVVPTDVQSSAGDLKGAGGASASVIRPHAVKPLSAIADKQPDLRESSTSKAAGGTDNTQPKPEAAETGGKGPYSQLTRAELVSLVVRQQDQLSQRDRRIGELELYIDSLLVRVMEEQPSILMSLSSQKKTV</sequence>
<dbReference type="Pfam" id="PF09457">
    <property type="entry name" value="RBD-FIP"/>
    <property type="match status" value="1"/>
</dbReference>
<evidence type="ECO:0000256" key="1">
    <source>
        <dbReference type="ARBA" id="ARBA00004172"/>
    </source>
</evidence>